<dbReference type="SUPFAM" id="SSF54611">
    <property type="entry name" value="SecB-like"/>
    <property type="match status" value="1"/>
</dbReference>
<protein>
    <submittedName>
        <fullName evidence="1">Protein-export chaperone SecB</fullName>
    </submittedName>
</protein>
<dbReference type="Proteomes" id="UP001243717">
    <property type="component" value="Unassembled WGS sequence"/>
</dbReference>
<dbReference type="InterPro" id="IPR035958">
    <property type="entry name" value="SecB-like_sf"/>
</dbReference>
<dbReference type="RefSeq" id="WP_308986741.1">
    <property type="nucleotide sequence ID" value="NZ_JARXIC010000061.1"/>
</dbReference>
<proteinExistence type="predicted"/>
<gene>
    <name evidence="1" type="ORF">QEH59_17860</name>
</gene>
<evidence type="ECO:0000313" key="2">
    <source>
        <dbReference type="Proteomes" id="UP001243717"/>
    </source>
</evidence>
<sequence length="149" mass="16303">MPKTQLKPSPLQLISQDTLEVAIKASKAGDAFGSGNIAVDREVEQSAEDPNRWTVMLDVTLQAVEGEAAPPYTGHIKLLGFYKVHEDYRGDSDRLIRITGASMLYGAAREMVSYITARSPNGMLTLPSISFYEEAPAKKATKKVTNKKT</sequence>
<dbReference type="Gene3D" id="3.10.420.10">
    <property type="entry name" value="SecB-like"/>
    <property type="match status" value="1"/>
</dbReference>
<organism evidence="1 2">
    <name type="scientific">Thalassobacterium sedimentorum</name>
    <dbReference type="NCBI Taxonomy" id="3041258"/>
    <lineage>
        <taxon>Bacteria</taxon>
        <taxon>Pseudomonadati</taxon>
        <taxon>Verrucomicrobiota</taxon>
        <taxon>Opitutia</taxon>
        <taxon>Puniceicoccales</taxon>
        <taxon>Coraliomargaritaceae</taxon>
        <taxon>Thalassobacterium</taxon>
    </lineage>
</organism>
<accession>A0ABU1ANC9</accession>
<name>A0ABU1ANC9_9BACT</name>
<keyword evidence="2" id="KW-1185">Reference proteome</keyword>
<dbReference type="EMBL" id="JARXIC010000061">
    <property type="protein sequence ID" value="MDQ8196306.1"/>
    <property type="molecule type" value="Genomic_DNA"/>
</dbReference>
<evidence type="ECO:0000313" key="1">
    <source>
        <dbReference type="EMBL" id="MDQ8196306.1"/>
    </source>
</evidence>
<reference evidence="1 2" key="1">
    <citation type="submission" date="2023-04" db="EMBL/GenBank/DDBJ databases">
        <title>A novel bacteria isolated from coastal sediment.</title>
        <authorList>
            <person name="Liu X.-J."/>
            <person name="Du Z.-J."/>
        </authorList>
    </citation>
    <scope>NUCLEOTIDE SEQUENCE [LARGE SCALE GENOMIC DNA]</scope>
    <source>
        <strain evidence="1 2">SDUM461004</strain>
    </source>
</reference>
<comment type="caution">
    <text evidence="1">The sequence shown here is derived from an EMBL/GenBank/DDBJ whole genome shotgun (WGS) entry which is preliminary data.</text>
</comment>